<dbReference type="InterPro" id="IPR035919">
    <property type="entry name" value="EAL_sf"/>
</dbReference>
<evidence type="ECO:0000256" key="1">
    <source>
        <dbReference type="SAM" id="Phobius"/>
    </source>
</evidence>
<proteinExistence type="predicted"/>
<feature type="transmembrane region" description="Helical" evidence="1">
    <location>
        <begin position="96"/>
        <end position="116"/>
    </location>
</feature>
<feature type="transmembrane region" description="Helical" evidence="1">
    <location>
        <begin position="64"/>
        <end position="84"/>
    </location>
</feature>
<keyword evidence="1" id="KW-0812">Transmembrane</keyword>
<dbReference type="CDD" id="cd01949">
    <property type="entry name" value="GGDEF"/>
    <property type="match status" value="1"/>
</dbReference>
<dbReference type="RefSeq" id="WP_215789262.1">
    <property type="nucleotide sequence ID" value="NZ_JAHKKG010000006.1"/>
</dbReference>
<reference evidence="4 5" key="1">
    <citation type="submission" date="2021-06" db="EMBL/GenBank/DDBJ databases">
        <title>Actinoplanes lichenicola sp. nov., and Actinoplanes ovalisporus sp. nov., isolated from lichen in Thailand.</title>
        <authorList>
            <person name="Saeng-In P."/>
            <person name="Kanchanasin P."/>
            <person name="Yuki M."/>
            <person name="Kudo T."/>
            <person name="Ohkuma M."/>
            <person name="Phongsopitanun W."/>
            <person name="Tanasupawat S."/>
        </authorList>
    </citation>
    <scope>NUCLEOTIDE SEQUENCE [LARGE SCALE GENOMIC DNA]</scope>
    <source>
        <strain evidence="4 5">NBRC 110975</strain>
    </source>
</reference>
<dbReference type="SMART" id="SM00267">
    <property type="entry name" value="GGDEF"/>
    <property type="match status" value="1"/>
</dbReference>
<comment type="caution">
    <text evidence="4">The sequence shown here is derived from an EMBL/GenBank/DDBJ whole genome shotgun (WGS) entry which is preliminary data.</text>
</comment>
<evidence type="ECO:0000259" key="2">
    <source>
        <dbReference type="PROSITE" id="PS50883"/>
    </source>
</evidence>
<dbReference type="SUPFAM" id="SSF141868">
    <property type="entry name" value="EAL domain-like"/>
    <property type="match status" value="1"/>
</dbReference>
<dbReference type="Pfam" id="PF00990">
    <property type="entry name" value="GGDEF"/>
    <property type="match status" value="1"/>
</dbReference>
<feature type="transmembrane region" description="Helical" evidence="1">
    <location>
        <begin position="263"/>
        <end position="283"/>
    </location>
</feature>
<dbReference type="Proteomes" id="UP001519654">
    <property type="component" value="Unassembled WGS sequence"/>
</dbReference>
<keyword evidence="1" id="KW-1133">Transmembrane helix</keyword>
<keyword evidence="5" id="KW-1185">Reference proteome</keyword>
<dbReference type="EMBL" id="JAHKKG010000006">
    <property type="protein sequence ID" value="MBU2666067.1"/>
    <property type="molecule type" value="Genomic_DNA"/>
</dbReference>
<dbReference type="CDD" id="cd01948">
    <property type="entry name" value="EAL"/>
    <property type="match status" value="1"/>
</dbReference>
<sequence>MTVPPFRLTRALLVSAGMLIVAAAWFGVGLIRETPSALGWLTLLVAVPLAAATSWRASADGRTYWRYASVGIVLIGLGAGSNAYDYFSGSQYGQHISSLTAGVYVSGLVAFVLGLLRIPGARRARMEWIRFGLDIATVIVTVLTFTWHLAYRRWEQWLGGGLADSAALLIVLAAGFICVFAFVKVAFTGTGPIDRRALHLLALTGAVGAGGGSLAPLLDDRPYLNTAHVLLPATCLCLTLAADRQLRATRVGHPLPRPPMQRLSLMPYAAVVATGGLLLSSAAGRTTDMLVVAIGAVSVAVLVATRQFVALRDNARLLDDLDARQRELAHQAGHDALTGLANRTVITERIAEALGDDPSDVSVALIDLDDFKAINDDLGHAVGDELLTAVGLTIAEPLPAGCVAARLGGDEYALLLRGDAGQILTALAADLRRPVHAGGHELVVEASIGVAPAREGDTADELMRRADVAMYEAKGQGKGRQVTYDPAMDQRSAEQSRLAADLRIALDTDQLHLLYQPIVEMPGGELFGVETLVRWTHPVRGPIGPAVFIPAAERTGLIVPLGAWILEESCRQAVRWRNELGAAAPQTVTVNVSARQLREAGFAEEVADVLARTGLPPEVLTVEVTETAVFDGGTALTELRAIAGLGVKIALDDFGTGHSSLGLLRTCPADVLKVDKSFVDDVTEGGQQAVVVAALIGICEGMGLRAVAEGVETAEQAAELQRLGYRYAQGFYYGRPMPAAAYTPAGRVAA</sequence>
<dbReference type="SMART" id="SM00052">
    <property type="entry name" value="EAL"/>
    <property type="match status" value="1"/>
</dbReference>
<feature type="domain" description="GGDEF" evidence="3">
    <location>
        <begin position="359"/>
        <end position="486"/>
    </location>
</feature>
<dbReference type="InterPro" id="IPR001633">
    <property type="entry name" value="EAL_dom"/>
</dbReference>
<dbReference type="PANTHER" id="PTHR44757:SF2">
    <property type="entry name" value="BIOFILM ARCHITECTURE MAINTENANCE PROTEIN MBAA"/>
    <property type="match status" value="1"/>
</dbReference>
<feature type="transmembrane region" description="Helical" evidence="1">
    <location>
        <begin position="197"/>
        <end position="217"/>
    </location>
</feature>
<dbReference type="PROSITE" id="PS50883">
    <property type="entry name" value="EAL"/>
    <property type="match status" value="1"/>
</dbReference>
<evidence type="ECO:0000313" key="5">
    <source>
        <dbReference type="Proteomes" id="UP001519654"/>
    </source>
</evidence>
<dbReference type="SUPFAM" id="SSF55073">
    <property type="entry name" value="Nucleotide cyclase"/>
    <property type="match status" value="1"/>
</dbReference>
<dbReference type="NCBIfam" id="TIGR00254">
    <property type="entry name" value="GGDEF"/>
    <property type="match status" value="1"/>
</dbReference>
<dbReference type="InterPro" id="IPR043128">
    <property type="entry name" value="Rev_trsase/Diguanyl_cyclase"/>
</dbReference>
<keyword evidence="1" id="KW-0472">Membrane</keyword>
<dbReference type="Gene3D" id="3.20.20.450">
    <property type="entry name" value="EAL domain"/>
    <property type="match status" value="1"/>
</dbReference>
<feature type="domain" description="EAL" evidence="2">
    <location>
        <begin position="495"/>
        <end position="750"/>
    </location>
</feature>
<dbReference type="InterPro" id="IPR029787">
    <property type="entry name" value="Nucleotide_cyclase"/>
</dbReference>
<dbReference type="PANTHER" id="PTHR44757">
    <property type="entry name" value="DIGUANYLATE CYCLASE DGCP"/>
    <property type="match status" value="1"/>
</dbReference>
<dbReference type="PROSITE" id="PS50887">
    <property type="entry name" value="GGDEF"/>
    <property type="match status" value="1"/>
</dbReference>
<gene>
    <name evidence="4" type="ORF">KOI35_21365</name>
</gene>
<feature type="transmembrane region" description="Helical" evidence="1">
    <location>
        <begin position="162"/>
        <end position="185"/>
    </location>
</feature>
<dbReference type="InterPro" id="IPR052155">
    <property type="entry name" value="Biofilm_reg_signaling"/>
</dbReference>
<dbReference type="InterPro" id="IPR000160">
    <property type="entry name" value="GGDEF_dom"/>
</dbReference>
<organism evidence="4 5">
    <name type="scientific">Paractinoplanes bogorensis</name>
    <dbReference type="NCBI Taxonomy" id="1610840"/>
    <lineage>
        <taxon>Bacteria</taxon>
        <taxon>Bacillati</taxon>
        <taxon>Actinomycetota</taxon>
        <taxon>Actinomycetes</taxon>
        <taxon>Micromonosporales</taxon>
        <taxon>Micromonosporaceae</taxon>
        <taxon>Paractinoplanes</taxon>
    </lineage>
</organism>
<dbReference type="Gene3D" id="3.30.70.270">
    <property type="match status" value="1"/>
</dbReference>
<feature type="transmembrane region" description="Helical" evidence="1">
    <location>
        <begin position="12"/>
        <end position="31"/>
    </location>
</feature>
<feature type="transmembrane region" description="Helical" evidence="1">
    <location>
        <begin position="289"/>
        <end position="309"/>
    </location>
</feature>
<evidence type="ECO:0000259" key="3">
    <source>
        <dbReference type="PROSITE" id="PS50887"/>
    </source>
</evidence>
<evidence type="ECO:0000313" key="4">
    <source>
        <dbReference type="EMBL" id="MBU2666067.1"/>
    </source>
</evidence>
<name>A0ABS5YRK3_9ACTN</name>
<accession>A0ABS5YRK3</accession>
<dbReference type="Pfam" id="PF00563">
    <property type="entry name" value="EAL"/>
    <property type="match status" value="1"/>
</dbReference>
<feature type="transmembrane region" description="Helical" evidence="1">
    <location>
        <begin position="128"/>
        <end position="150"/>
    </location>
</feature>
<feature type="transmembrane region" description="Helical" evidence="1">
    <location>
        <begin position="37"/>
        <end position="57"/>
    </location>
</feature>
<protein>
    <submittedName>
        <fullName evidence="4">EAL domain-containing protein</fullName>
    </submittedName>
</protein>